<dbReference type="PANTHER" id="PTHR11070:SF67">
    <property type="entry name" value="DNA 3'-5' HELICASE"/>
    <property type="match status" value="1"/>
</dbReference>
<dbReference type="PROSITE" id="PS51198">
    <property type="entry name" value="UVRD_HELICASE_ATP_BIND"/>
    <property type="match status" value="1"/>
</dbReference>
<feature type="compositionally biased region" description="Low complexity" evidence="10">
    <location>
        <begin position="837"/>
        <end position="861"/>
    </location>
</feature>
<dbReference type="PROSITE" id="PS51217">
    <property type="entry name" value="UVRD_HELICASE_CTER"/>
    <property type="match status" value="1"/>
</dbReference>
<evidence type="ECO:0000256" key="8">
    <source>
        <dbReference type="ARBA" id="ARBA00048988"/>
    </source>
</evidence>
<dbReference type="RefSeq" id="WP_150336572.1">
    <property type="nucleotide sequence ID" value="NZ_JAERIX010000056.1"/>
</dbReference>
<dbReference type="GO" id="GO:0005829">
    <property type="term" value="C:cytosol"/>
    <property type="evidence" value="ECO:0007669"/>
    <property type="project" value="TreeGrafter"/>
</dbReference>
<name>A0A5M9QS00_9HELI</name>
<evidence type="ECO:0000256" key="1">
    <source>
        <dbReference type="ARBA" id="ARBA00022741"/>
    </source>
</evidence>
<dbReference type="GO" id="GO:0000725">
    <property type="term" value="P:recombinational repair"/>
    <property type="evidence" value="ECO:0007669"/>
    <property type="project" value="TreeGrafter"/>
</dbReference>
<dbReference type="PANTHER" id="PTHR11070">
    <property type="entry name" value="UVRD / RECB / PCRA DNA HELICASE FAMILY MEMBER"/>
    <property type="match status" value="1"/>
</dbReference>
<evidence type="ECO:0000256" key="4">
    <source>
        <dbReference type="ARBA" id="ARBA00022840"/>
    </source>
</evidence>
<evidence type="ECO:0000256" key="6">
    <source>
        <dbReference type="ARBA" id="ARBA00034617"/>
    </source>
</evidence>
<organism evidence="13 14">
    <name type="scientific">Helicobacter canis</name>
    <dbReference type="NCBI Taxonomy" id="29419"/>
    <lineage>
        <taxon>Bacteria</taxon>
        <taxon>Pseudomonadati</taxon>
        <taxon>Campylobacterota</taxon>
        <taxon>Epsilonproteobacteria</taxon>
        <taxon>Campylobacterales</taxon>
        <taxon>Helicobacteraceae</taxon>
        <taxon>Helicobacter</taxon>
    </lineage>
</organism>
<reference evidence="13 14" key="1">
    <citation type="submission" date="2019-09" db="EMBL/GenBank/DDBJ databases">
        <title>Draft genome sequence of various Type strains from the CCUG.</title>
        <authorList>
            <person name="Pineiro-Iglesias B."/>
            <person name="Tunovic T."/>
            <person name="Unosson C."/>
            <person name="Inganas E."/>
            <person name="Ohlen M."/>
            <person name="Cardew S."/>
            <person name="Jensie-Markopoulos S."/>
            <person name="Salva-Serra F."/>
            <person name="Jaen-Luchoro D."/>
            <person name="Karlsson R."/>
            <person name="Svensson-Stadler L."/>
            <person name="Chun J."/>
            <person name="Moore E."/>
        </authorList>
    </citation>
    <scope>NUCLEOTIDE SEQUENCE [LARGE SCALE GENOMIC DNA]</scope>
    <source>
        <strain evidence="13 14">CCUG 32756T</strain>
    </source>
</reference>
<keyword evidence="3 9" id="KW-0347">Helicase</keyword>
<dbReference type="Gene3D" id="3.40.50.300">
    <property type="entry name" value="P-loop containing nucleotide triphosphate hydrolases"/>
    <property type="match status" value="4"/>
</dbReference>
<proteinExistence type="predicted"/>
<dbReference type="Proteomes" id="UP000323707">
    <property type="component" value="Unassembled WGS sequence"/>
</dbReference>
<dbReference type="EMBL" id="VXKE01000001">
    <property type="protein sequence ID" value="KAA8711484.1"/>
    <property type="molecule type" value="Genomic_DNA"/>
</dbReference>
<dbReference type="Pfam" id="PF00580">
    <property type="entry name" value="UvrD-helicase"/>
    <property type="match status" value="1"/>
</dbReference>
<keyword evidence="2 9" id="KW-0378">Hydrolase</keyword>
<sequence>MSANAKDQAPSLKAPLLALKASAGSGKTFALAMRYIILLFQGARAHEILAITFTKKATKEMQERIQNALYDLAHSKQGAIYQSLLTQGFSAQEIARNAPRIYQAFLHDRARILTIDALFTMMLKKFSYFAGLRADFTMINDGQSVQDTIKELFLESSARFDSLESLASVCMQLGLEFASLLGFMQQCFEDRIHFSQALLARYRKLDPATLLERAKAKQERVMSLLQEMRQILVDAGERIDKPLAPNGYNALSFASFEDFLTRDITWLTKDEPREYRYFGSILKKDATADAQICERVSELKQCVCEIFTLQERATLSHIARMITRYAGARKSALCKSNMLSFSDCMLELYGLLVQGVQESSLESNNDTKSQGEHSQGAVIGSSFFYFRLDTTITHILIDEFQDTSPIQYRILQPLIDEICAGFGVRGKEHRSFFIVGDSKQSIYGFRGSESGFFDKVAGELGLNVQNLPYNYRSYSEIINFVNAVFAEVFSDYIPQQLPEQSDKLGGFVRASLLQIPNPKTGKLATSKQDIEPAMLDYALRTLEELLESSVSAEDIAFLCFKNDEAATLRNAIKSRFPELNIVLNARAKITDEISVKILLCALRLVAYIRVAELESKLDSSALLADSGARFYLYELAKLLGEMAFTTEEVQGIAQGFIEAFSSCAHESAPSPYLLAFMHKFATWDKAAQLLLEYSIEASSIEELFTMLEVSTPDAPNDNQQGLQILTIHKSKGLEFPYVVVLDRFSKKKPDSAQILHTQDKEILLRLEGRDKRRKELDENYKRARELREVQATIEENNVLYVACTRAQKGLVIVAKATNDDSSAFNVILRHLPANASAQKSSLESSQTSTMDSSSLESNLAESKLESNKLESSAPSSSNGTYSVEVLLDSGAVLPSLHKEPKPAHCPIVLTQEHFGKQDFPTTSAQESLALDVASMRFGSALHLALEYRLGFGVERERIVEILRYHFGLESSALGEITSRLAALECDSRLLDLQQRARKDGVVRLFTEVPLFTDSALKRLDVLGICASEKGDKEAFVVIDYKSGQPKEQHLEQVQGYLQALRSVYGSSAEYEGYVAYVRDSISWVAHKGE</sequence>
<keyword evidence="4 9" id="KW-0067">ATP-binding</keyword>
<evidence type="ECO:0000313" key="14">
    <source>
        <dbReference type="Proteomes" id="UP000323707"/>
    </source>
</evidence>
<keyword evidence="1 9" id="KW-0547">Nucleotide-binding</keyword>
<comment type="catalytic activity">
    <reaction evidence="6">
        <text>Couples ATP hydrolysis with the unwinding of duplex DNA by translocating in the 3'-5' direction.</text>
        <dbReference type="EC" id="5.6.2.4"/>
    </reaction>
</comment>
<evidence type="ECO:0000259" key="11">
    <source>
        <dbReference type="PROSITE" id="PS51198"/>
    </source>
</evidence>
<protein>
    <recommendedName>
        <fullName evidence="7">DNA 3'-5' helicase</fullName>
        <ecNumber evidence="7">5.6.2.4</ecNumber>
    </recommendedName>
</protein>
<dbReference type="Pfam" id="PF13361">
    <property type="entry name" value="UvrD_C"/>
    <property type="match status" value="1"/>
</dbReference>
<dbReference type="EC" id="5.6.2.4" evidence="7"/>
<evidence type="ECO:0000259" key="12">
    <source>
        <dbReference type="PROSITE" id="PS51217"/>
    </source>
</evidence>
<dbReference type="GO" id="GO:0005524">
    <property type="term" value="F:ATP binding"/>
    <property type="evidence" value="ECO:0007669"/>
    <property type="project" value="UniProtKB-UniRule"/>
</dbReference>
<accession>A0A5M9QS00</accession>
<dbReference type="AlphaFoldDB" id="A0A5M9QS00"/>
<dbReference type="GO" id="GO:0043138">
    <property type="term" value="F:3'-5' DNA helicase activity"/>
    <property type="evidence" value="ECO:0007669"/>
    <property type="project" value="UniProtKB-EC"/>
</dbReference>
<dbReference type="InterPro" id="IPR027417">
    <property type="entry name" value="P-loop_NTPase"/>
</dbReference>
<dbReference type="GO" id="GO:0016887">
    <property type="term" value="F:ATP hydrolysis activity"/>
    <property type="evidence" value="ECO:0007669"/>
    <property type="project" value="RHEA"/>
</dbReference>
<comment type="catalytic activity">
    <reaction evidence="8">
        <text>ATP + H2O = ADP + phosphate + H(+)</text>
        <dbReference type="Rhea" id="RHEA:13065"/>
        <dbReference type="ChEBI" id="CHEBI:15377"/>
        <dbReference type="ChEBI" id="CHEBI:15378"/>
        <dbReference type="ChEBI" id="CHEBI:30616"/>
        <dbReference type="ChEBI" id="CHEBI:43474"/>
        <dbReference type="ChEBI" id="CHEBI:456216"/>
        <dbReference type="EC" id="5.6.2.4"/>
    </reaction>
</comment>
<dbReference type="InterPro" id="IPR014016">
    <property type="entry name" value="UvrD-like_ATP-bd"/>
</dbReference>
<dbReference type="SUPFAM" id="SSF52540">
    <property type="entry name" value="P-loop containing nucleoside triphosphate hydrolases"/>
    <property type="match status" value="1"/>
</dbReference>
<feature type="binding site" evidence="9">
    <location>
        <begin position="21"/>
        <end position="28"/>
    </location>
    <ligand>
        <name>ATP</name>
        <dbReference type="ChEBI" id="CHEBI:30616"/>
    </ligand>
</feature>
<dbReference type="InterPro" id="IPR014017">
    <property type="entry name" value="DNA_helicase_UvrD-like_C"/>
</dbReference>
<evidence type="ECO:0000256" key="5">
    <source>
        <dbReference type="ARBA" id="ARBA00023235"/>
    </source>
</evidence>
<evidence type="ECO:0000256" key="10">
    <source>
        <dbReference type="SAM" id="MobiDB-lite"/>
    </source>
</evidence>
<keyword evidence="5" id="KW-0413">Isomerase</keyword>
<dbReference type="GO" id="GO:0003677">
    <property type="term" value="F:DNA binding"/>
    <property type="evidence" value="ECO:0007669"/>
    <property type="project" value="InterPro"/>
</dbReference>
<comment type="caution">
    <text evidence="13">The sequence shown here is derived from an EMBL/GenBank/DDBJ whole genome shotgun (WGS) entry which is preliminary data.</text>
</comment>
<feature type="region of interest" description="Disordered" evidence="10">
    <location>
        <begin position="837"/>
        <end position="878"/>
    </location>
</feature>
<feature type="domain" description="UvrD-like helicase ATP-binding" evidence="11">
    <location>
        <begin position="1"/>
        <end position="474"/>
    </location>
</feature>
<evidence type="ECO:0000256" key="3">
    <source>
        <dbReference type="ARBA" id="ARBA00022806"/>
    </source>
</evidence>
<evidence type="ECO:0000256" key="2">
    <source>
        <dbReference type="ARBA" id="ARBA00022801"/>
    </source>
</evidence>
<evidence type="ECO:0000313" key="13">
    <source>
        <dbReference type="EMBL" id="KAA8711484.1"/>
    </source>
</evidence>
<gene>
    <name evidence="13" type="ORF">F4V45_00455</name>
</gene>
<feature type="domain" description="UvrD-like helicase C-terminal" evidence="12">
    <location>
        <begin position="475"/>
        <end position="732"/>
    </location>
</feature>
<evidence type="ECO:0000256" key="7">
    <source>
        <dbReference type="ARBA" id="ARBA00034808"/>
    </source>
</evidence>
<evidence type="ECO:0000256" key="9">
    <source>
        <dbReference type="PROSITE-ProRule" id="PRU00560"/>
    </source>
</evidence>
<dbReference type="InterPro" id="IPR000212">
    <property type="entry name" value="DNA_helicase_UvrD/REP"/>
</dbReference>